<dbReference type="AlphaFoldDB" id="A0A1I0QN04"/>
<evidence type="ECO:0000313" key="1">
    <source>
        <dbReference type="EMBL" id="SEW28760.1"/>
    </source>
</evidence>
<dbReference type="STRING" id="364200.SAMN04488515_2040"/>
<evidence type="ECO:0000313" key="2">
    <source>
        <dbReference type="Proteomes" id="UP000199167"/>
    </source>
</evidence>
<name>A0A1I0QN04_9RHOB</name>
<dbReference type="PROSITE" id="PS51257">
    <property type="entry name" value="PROKAR_LIPOPROTEIN"/>
    <property type="match status" value="1"/>
</dbReference>
<accession>A0A1I0QN04</accession>
<proteinExistence type="predicted"/>
<dbReference type="RefSeq" id="WP_089993484.1">
    <property type="nucleotide sequence ID" value="NZ_FOIZ01000001.1"/>
</dbReference>
<gene>
    <name evidence="1" type="ORF">SAMN04488515_2040</name>
</gene>
<keyword evidence="2" id="KW-1185">Reference proteome</keyword>
<reference evidence="1 2" key="1">
    <citation type="submission" date="2016-10" db="EMBL/GenBank/DDBJ databases">
        <authorList>
            <person name="de Groot N.N."/>
        </authorList>
    </citation>
    <scope>NUCLEOTIDE SEQUENCE [LARGE SCALE GENOMIC DNA]</scope>
    <source>
        <strain evidence="1 2">DSM 17925</strain>
    </source>
</reference>
<sequence length="66" mass="6865">MLKSLFIGGALAMTCACSIPYGGEVPLDPDDTTSCANIPTEVGSGSLNPRENLLRCTPQRQPLVGS</sequence>
<organism evidence="1 2">
    <name type="scientific">Cognatiyoonia koreensis</name>
    <dbReference type="NCBI Taxonomy" id="364200"/>
    <lineage>
        <taxon>Bacteria</taxon>
        <taxon>Pseudomonadati</taxon>
        <taxon>Pseudomonadota</taxon>
        <taxon>Alphaproteobacteria</taxon>
        <taxon>Rhodobacterales</taxon>
        <taxon>Paracoccaceae</taxon>
        <taxon>Cognatiyoonia</taxon>
    </lineage>
</organism>
<protein>
    <submittedName>
        <fullName evidence="1">Uncharacterized protein</fullName>
    </submittedName>
</protein>
<dbReference type="EMBL" id="FOIZ01000001">
    <property type="protein sequence ID" value="SEW28760.1"/>
    <property type="molecule type" value="Genomic_DNA"/>
</dbReference>
<dbReference type="Proteomes" id="UP000199167">
    <property type="component" value="Unassembled WGS sequence"/>
</dbReference>